<dbReference type="AlphaFoldDB" id="A0A9P5TE34"/>
<name>A0A9P5TE34_9AGAM</name>
<reference evidence="2" key="2">
    <citation type="journal article" date="2020" name="Nat. Commun.">
        <title>Large-scale genome sequencing of mycorrhizal fungi provides insights into the early evolution of symbiotic traits.</title>
        <authorList>
            <person name="Miyauchi S."/>
            <person name="Kiss E."/>
            <person name="Kuo A."/>
            <person name="Drula E."/>
            <person name="Kohler A."/>
            <person name="Sanchez-Garcia M."/>
            <person name="Morin E."/>
            <person name="Andreopoulos B."/>
            <person name="Barry K.W."/>
            <person name="Bonito G."/>
            <person name="Buee M."/>
            <person name="Carver A."/>
            <person name="Chen C."/>
            <person name="Cichocki N."/>
            <person name="Clum A."/>
            <person name="Culley D."/>
            <person name="Crous P.W."/>
            <person name="Fauchery L."/>
            <person name="Girlanda M."/>
            <person name="Hayes R.D."/>
            <person name="Keri Z."/>
            <person name="LaButti K."/>
            <person name="Lipzen A."/>
            <person name="Lombard V."/>
            <person name="Magnuson J."/>
            <person name="Maillard F."/>
            <person name="Murat C."/>
            <person name="Nolan M."/>
            <person name="Ohm R.A."/>
            <person name="Pangilinan J."/>
            <person name="Pereira M.F."/>
            <person name="Perotto S."/>
            <person name="Peter M."/>
            <person name="Pfister S."/>
            <person name="Riley R."/>
            <person name="Sitrit Y."/>
            <person name="Stielow J.B."/>
            <person name="Szollosi G."/>
            <person name="Zifcakova L."/>
            <person name="Stursova M."/>
            <person name="Spatafora J.W."/>
            <person name="Tedersoo L."/>
            <person name="Vaario L.M."/>
            <person name="Yamada A."/>
            <person name="Yan M."/>
            <person name="Wang P."/>
            <person name="Xu J."/>
            <person name="Bruns T."/>
            <person name="Baldrian P."/>
            <person name="Vilgalys R."/>
            <person name="Dunand C."/>
            <person name="Henrissat B."/>
            <person name="Grigoriev I.V."/>
            <person name="Hibbett D."/>
            <person name="Nagy L.G."/>
            <person name="Martin F.M."/>
        </authorList>
    </citation>
    <scope>NUCLEOTIDE SEQUENCE</scope>
    <source>
        <strain evidence="2">Prilba</strain>
    </source>
</reference>
<gene>
    <name evidence="2" type="ORF">DFH94DRAFT_713322</name>
</gene>
<evidence type="ECO:0000313" key="3">
    <source>
        <dbReference type="Proteomes" id="UP000759537"/>
    </source>
</evidence>
<reference evidence="2" key="1">
    <citation type="submission" date="2019-10" db="EMBL/GenBank/DDBJ databases">
        <authorList>
            <consortium name="DOE Joint Genome Institute"/>
            <person name="Kuo A."/>
            <person name="Miyauchi S."/>
            <person name="Kiss E."/>
            <person name="Drula E."/>
            <person name="Kohler A."/>
            <person name="Sanchez-Garcia M."/>
            <person name="Andreopoulos B."/>
            <person name="Barry K.W."/>
            <person name="Bonito G."/>
            <person name="Buee M."/>
            <person name="Carver A."/>
            <person name="Chen C."/>
            <person name="Cichocki N."/>
            <person name="Clum A."/>
            <person name="Culley D."/>
            <person name="Crous P.W."/>
            <person name="Fauchery L."/>
            <person name="Girlanda M."/>
            <person name="Hayes R."/>
            <person name="Keri Z."/>
            <person name="LaButti K."/>
            <person name="Lipzen A."/>
            <person name="Lombard V."/>
            <person name="Magnuson J."/>
            <person name="Maillard F."/>
            <person name="Morin E."/>
            <person name="Murat C."/>
            <person name="Nolan M."/>
            <person name="Ohm R."/>
            <person name="Pangilinan J."/>
            <person name="Pereira M."/>
            <person name="Perotto S."/>
            <person name="Peter M."/>
            <person name="Riley R."/>
            <person name="Sitrit Y."/>
            <person name="Stielow B."/>
            <person name="Szollosi G."/>
            <person name="Zifcakova L."/>
            <person name="Stursova M."/>
            <person name="Spatafora J.W."/>
            <person name="Tedersoo L."/>
            <person name="Vaario L.-M."/>
            <person name="Yamada A."/>
            <person name="Yan M."/>
            <person name="Wang P."/>
            <person name="Xu J."/>
            <person name="Bruns T."/>
            <person name="Baldrian P."/>
            <person name="Vilgalys R."/>
            <person name="Henrissat B."/>
            <person name="Grigoriev I.V."/>
            <person name="Hibbett D."/>
            <person name="Nagy L.G."/>
            <person name="Martin F.M."/>
        </authorList>
    </citation>
    <scope>NUCLEOTIDE SEQUENCE</scope>
    <source>
        <strain evidence="2">Prilba</strain>
    </source>
</reference>
<dbReference type="EMBL" id="WHVB01000002">
    <property type="protein sequence ID" value="KAF8486438.1"/>
    <property type="molecule type" value="Genomic_DNA"/>
</dbReference>
<accession>A0A9P5TE34</accession>
<sequence length="74" mass="8345">MFMRCVVWSMSQLRLAMDSVHGVWVGVWVARPVYNICCTSSGLSACPCTVAQAPFPSRNCRIFVTRFRLLTSWG</sequence>
<keyword evidence="1" id="KW-0732">Signal</keyword>
<evidence type="ECO:0000256" key="1">
    <source>
        <dbReference type="SAM" id="SignalP"/>
    </source>
</evidence>
<organism evidence="2 3">
    <name type="scientific">Russula ochroleuca</name>
    <dbReference type="NCBI Taxonomy" id="152965"/>
    <lineage>
        <taxon>Eukaryota</taxon>
        <taxon>Fungi</taxon>
        <taxon>Dikarya</taxon>
        <taxon>Basidiomycota</taxon>
        <taxon>Agaricomycotina</taxon>
        <taxon>Agaricomycetes</taxon>
        <taxon>Russulales</taxon>
        <taxon>Russulaceae</taxon>
        <taxon>Russula</taxon>
    </lineage>
</organism>
<feature type="chain" id="PRO_5040302319" description="Secreted protein" evidence="1">
    <location>
        <begin position="23"/>
        <end position="74"/>
    </location>
</feature>
<dbReference type="Proteomes" id="UP000759537">
    <property type="component" value="Unassembled WGS sequence"/>
</dbReference>
<comment type="caution">
    <text evidence="2">The sequence shown here is derived from an EMBL/GenBank/DDBJ whole genome shotgun (WGS) entry which is preliminary data.</text>
</comment>
<evidence type="ECO:0008006" key="4">
    <source>
        <dbReference type="Google" id="ProtNLM"/>
    </source>
</evidence>
<feature type="signal peptide" evidence="1">
    <location>
        <begin position="1"/>
        <end position="22"/>
    </location>
</feature>
<protein>
    <recommendedName>
        <fullName evidence="4">Secreted protein</fullName>
    </recommendedName>
</protein>
<evidence type="ECO:0000313" key="2">
    <source>
        <dbReference type="EMBL" id="KAF8486438.1"/>
    </source>
</evidence>
<proteinExistence type="predicted"/>
<keyword evidence="3" id="KW-1185">Reference proteome</keyword>